<evidence type="ECO:0000313" key="3">
    <source>
        <dbReference type="EMBL" id="MXV50313.1"/>
    </source>
</evidence>
<feature type="transmembrane region" description="Helical" evidence="2">
    <location>
        <begin position="100"/>
        <end position="116"/>
    </location>
</feature>
<dbReference type="Proteomes" id="UP000466586">
    <property type="component" value="Unassembled WGS sequence"/>
</dbReference>
<feature type="region of interest" description="Disordered" evidence="1">
    <location>
        <begin position="236"/>
        <end position="262"/>
    </location>
</feature>
<accession>A0A7K1Y6W8</accession>
<evidence type="ECO:0000256" key="2">
    <source>
        <dbReference type="SAM" id="Phobius"/>
    </source>
</evidence>
<protein>
    <submittedName>
        <fullName evidence="3">Uncharacterized protein</fullName>
    </submittedName>
</protein>
<dbReference type="AlphaFoldDB" id="A0A7K1Y6W8"/>
<proteinExistence type="predicted"/>
<evidence type="ECO:0000256" key="1">
    <source>
        <dbReference type="SAM" id="MobiDB-lite"/>
    </source>
</evidence>
<keyword evidence="2" id="KW-1133">Transmembrane helix</keyword>
<dbReference type="EMBL" id="WVHT01000002">
    <property type="protein sequence ID" value="MXV50313.1"/>
    <property type="molecule type" value="Genomic_DNA"/>
</dbReference>
<keyword evidence="2" id="KW-0472">Membrane</keyword>
<reference evidence="3 4" key="1">
    <citation type="submission" date="2019-11" db="EMBL/GenBank/DDBJ databases">
        <title>Pedobacter sp. HMF7647 Genome sequencing and assembly.</title>
        <authorList>
            <person name="Kang H."/>
            <person name="Kim H."/>
            <person name="Joh K."/>
        </authorList>
    </citation>
    <scope>NUCLEOTIDE SEQUENCE [LARGE SCALE GENOMIC DNA]</scope>
    <source>
        <strain evidence="3 4">HMF7647</strain>
    </source>
</reference>
<feature type="transmembrane region" description="Helical" evidence="2">
    <location>
        <begin position="38"/>
        <end position="57"/>
    </location>
</feature>
<name>A0A7K1Y6W8_9SPHI</name>
<dbReference type="RefSeq" id="WP_160843492.1">
    <property type="nucleotide sequence ID" value="NZ_WVHT01000002.1"/>
</dbReference>
<organism evidence="3 4">
    <name type="scientific">Hufsiella arboris</name>
    <dbReference type="NCBI Taxonomy" id="2695275"/>
    <lineage>
        <taxon>Bacteria</taxon>
        <taxon>Pseudomonadati</taxon>
        <taxon>Bacteroidota</taxon>
        <taxon>Sphingobacteriia</taxon>
        <taxon>Sphingobacteriales</taxon>
        <taxon>Sphingobacteriaceae</taxon>
        <taxon>Hufsiella</taxon>
    </lineage>
</organism>
<gene>
    <name evidence="3" type="ORF">GS399_04960</name>
</gene>
<comment type="caution">
    <text evidence="3">The sequence shown here is derived from an EMBL/GenBank/DDBJ whole genome shotgun (WGS) entry which is preliminary data.</text>
</comment>
<feature type="transmembrane region" description="Helical" evidence="2">
    <location>
        <begin position="128"/>
        <end position="147"/>
    </location>
</feature>
<keyword evidence="4" id="KW-1185">Reference proteome</keyword>
<keyword evidence="2" id="KW-0812">Transmembrane</keyword>
<evidence type="ECO:0000313" key="4">
    <source>
        <dbReference type="Proteomes" id="UP000466586"/>
    </source>
</evidence>
<sequence>MKRYIPISAILIACLTAAGCRSASFLDGKQAVYDSKQTIAWVVIVLIGGLFLALASYSNLLRDEISNDDEFAANAKTLQQTKSWIKVDTRAPFSLTKVQFGIWTVIISSVYVYVSLCRGDCAAGSINQTALVLMGIFSGTAAASTIMDKNEMSDNRPRHQNAPSQGFFIDILSDDNGISLHRFQNFAWTVIAITVYLYKASQTTKGGELPELSDTLLALTGISSATYLVLKNQENDPPAHALPEPATVVPVGAVQTPQQPAS</sequence>
<dbReference type="PROSITE" id="PS51257">
    <property type="entry name" value="PROKAR_LIPOPROTEIN"/>
    <property type="match status" value="1"/>
</dbReference>